<organism evidence="1 2">
    <name type="scientific">Dioscorea cayennensis subsp. rotundata</name>
    <name type="common">White Guinea yam</name>
    <name type="synonym">Dioscorea rotundata</name>
    <dbReference type="NCBI Taxonomy" id="55577"/>
    <lineage>
        <taxon>Eukaryota</taxon>
        <taxon>Viridiplantae</taxon>
        <taxon>Streptophyta</taxon>
        <taxon>Embryophyta</taxon>
        <taxon>Tracheophyta</taxon>
        <taxon>Spermatophyta</taxon>
        <taxon>Magnoliopsida</taxon>
        <taxon>Liliopsida</taxon>
        <taxon>Dioscoreales</taxon>
        <taxon>Dioscoreaceae</taxon>
        <taxon>Dioscorea</taxon>
    </lineage>
</organism>
<dbReference type="RefSeq" id="XP_039128240.1">
    <property type="nucleotide sequence ID" value="XM_039272306.1"/>
</dbReference>
<reference evidence="2 3" key="1">
    <citation type="submission" date="2025-04" db="UniProtKB">
        <authorList>
            <consortium name="RefSeq"/>
        </authorList>
    </citation>
    <scope>IDENTIFICATION</scope>
</reference>
<accession>A0AB40BLA5</accession>
<dbReference type="RefSeq" id="XP_039128179.1">
    <property type="nucleotide sequence ID" value="XM_039272245.1"/>
</dbReference>
<evidence type="ECO:0000313" key="2">
    <source>
        <dbReference type="RefSeq" id="XP_039128179.1"/>
    </source>
</evidence>
<protein>
    <submittedName>
        <fullName evidence="2 3">Uncharacterized protein LOC120264398 isoform X1</fullName>
    </submittedName>
</protein>
<dbReference type="GeneID" id="120264398"/>
<evidence type="ECO:0000313" key="3">
    <source>
        <dbReference type="RefSeq" id="XP_039128240.1"/>
    </source>
</evidence>
<keyword evidence="1" id="KW-1185">Reference proteome</keyword>
<name>A0AB40BLA5_DIOCR</name>
<dbReference type="AlphaFoldDB" id="A0AB40BLA5"/>
<evidence type="ECO:0000313" key="1">
    <source>
        <dbReference type="Proteomes" id="UP001515500"/>
    </source>
</evidence>
<gene>
    <name evidence="2 3" type="primary">LOC120264398</name>
</gene>
<sequence>MSSLCRSLEVRLLLGKSKSLGRWSSMFFRESRLFGAEMVGKHKMVWMSHGDEAARLLERFEVVARSVQGWWMRLRTHQRAGCMFLSTIRSLISLNEFMLSYENRVLDQYGMKELSGMIWLMEKAFLLLNRDLPGMKGNGFKTKWKVMGLSKLAFLNHSLHQVQTIRCLFCLDKLPYHLGLVDNYAMYIHWYIFSK</sequence>
<proteinExistence type="predicted"/>
<dbReference type="Proteomes" id="UP001515500">
    <property type="component" value="Chromosome 1"/>
</dbReference>
<reference evidence="1" key="2">
    <citation type="submission" date="2025-05" db="UniProtKB">
        <authorList>
            <consortium name="RefSeq"/>
        </authorList>
    </citation>
    <scope>NUCLEOTIDE SEQUENCE [LARGE SCALE GENOMIC DNA]</scope>
</reference>